<evidence type="ECO:0000259" key="4">
    <source>
        <dbReference type="Pfam" id="PF22939"/>
    </source>
</evidence>
<feature type="coiled-coil region" evidence="2">
    <location>
        <begin position="137"/>
        <end position="206"/>
    </location>
</feature>
<keyword evidence="1" id="KW-0677">Repeat</keyword>
<evidence type="ECO:0000259" key="5">
    <source>
        <dbReference type="Pfam" id="PF24883"/>
    </source>
</evidence>
<dbReference type="InterPro" id="IPR056884">
    <property type="entry name" value="NPHP3-like_N"/>
</dbReference>
<dbReference type="OrthoDB" id="7464126at2759"/>
<dbReference type="Gene3D" id="3.40.50.300">
    <property type="entry name" value="P-loop containing nucleotide triphosphate hydrolases"/>
    <property type="match status" value="1"/>
</dbReference>
<comment type="caution">
    <text evidence="6">The sequence shown here is derived from an EMBL/GenBank/DDBJ whole genome shotgun (WGS) entry which is preliminary data.</text>
</comment>
<keyword evidence="2" id="KW-0175">Coiled coil</keyword>
<proteinExistence type="predicted"/>
<reference evidence="6" key="2">
    <citation type="submission" date="2020-05" db="EMBL/GenBank/DDBJ databases">
        <authorList>
            <person name="Kim H.-S."/>
            <person name="Proctor R.H."/>
            <person name="Brown D.W."/>
        </authorList>
    </citation>
    <scope>NUCLEOTIDE SEQUENCE</scope>
    <source>
        <strain evidence="6">NRRL 20472</strain>
    </source>
</reference>
<dbReference type="InterPro" id="IPR054471">
    <property type="entry name" value="GPIID_WHD"/>
</dbReference>
<evidence type="ECO:0000313" key="7">
    <source>
        <dbReference type="Proteomes" id="UP000622797"/>
    </source>
</evidence>
<organism evidence="6 7">
    <name type="scientific">Fusarium sarcochroum</name>
    <dbReference type="NCBI Taxonomy" id="1208366"/>
    <lineage>
        <taxon>Eukaryota</taxon>
        <taxon>Fungi</taxon>
        <taxon>Dikarya</taxon>
        <taxon>Ascomycota</taxon>
        <taxon>Pezizomycotina</taxon>
        <taxon>Sordariomycetes</taxon>
        <taxon>Hypocreomycetidae</taxon>
        <taxon>Hypocreales</taxon>
        <taxon>Nectriaceae</taxon>
        <taxon>Fusarium</taxon>
        <taxon>Fusarium lateritium species complex</taxon>
    </lineage>
</organism>
<dbReference type="SUPFAM" id="SSF52540">
    <property type="entry name" value="P-loop containing nucleoside triphosphate hydrolases"/>
    <property type="match status" value="1"/>
</dbReference>
<feature type="region of interest" description="Disordered" evidence="3">
    <location>
        <begin position="1"/>
        <end position="23"/>
    </location>
</feature>
<evidence type="ECO:0000256" key="1">
    <source>
        <dbReference type="ARBA" id="ARBA00022737"/>
    </source>
</evidence>
<feature type="domain" description="GPI inositol-deacylase winged helix" evidence="4">
    <location>
        <begin position="512"/>
        <end position="594"/>
    </location>
</feature>
<evidence type="ECO:0000256" key="3">
    <source>
        <dbReference type="SAM" id="MobiDB-lite"/>
    </source>
</evidence>
<dbReference type="Proteomes" id="UP000622797">
    <property type="component" value="Unassembled WGS sequence"/>
</dbReference>
<reference evidence="6" key="1">
    <citation type="journal article" date="2020" name="BMC Genomics">
        <title>Correction to: Identification and distribution of gene clusters required for synthesis of sphingolipid metabolism inhibitors in diverse species of the filamentous fungus Fusarium.</title>
        <authorList>
            <person name="Kim H.S."/>
            <person name="Lohmar J.M."/>
            <person name="Busman M."/>
            <person name="Brown D.W."/>
            <person name="Naumann T.A."/>
            <person name="Divon H.H."/>
            <person name="Lysoe E."/>
            <person name="Uhlig S."/>
            <person name="Proctor R.H."/>
        </authorList>
    </citation>
    <scope>NUCLEOTIDE SEQUENCE</scope>
    <source>
        <strain evidence="6">NRRL 20472</strain>
    </source>
</reference>
<dbReference type="EMBL" id="JABEXW010000810">
    <property type="protein sequence ID" value="KAF4954499.1"/>
    <property type="molecule type" value="Genomic_DNA"/>
</dbReference>
<keyword evidence="7" id="KW-1185">Reference proteome</keyword>
<gene>
    <name evidence="6" type="ORF">FSARC_12112</name>
</gene>
<accession>A0A8H4WYF6</accession>
<dbReference type="PANTHER" id="PTHR10039">
    <property type="entry name" value="AMELOGENIN"/>
    <property type="match status" value="1"/>
</dbReference>
<evidence type="ECO:0000313" key="6">
    <source>
        <dbReference type="EMBL" id="KAF4954499.1"/>
    </source>
</evidence>
<dbReference type="AlphaFoldDB" id="A0A8H4WYF6"/>
<protein>
    <recommendedName>
        <fullName evidence="8">NACHT domain-containing protein</fullName>
    </recommendedName>
</protein>
<dbReference type="PANTHER" id="PTHR10039:SF10">
    <property type="entry name" value="NACHT DOMAIN-CONTAINING PROTEIN"/>
    <property type="match status" value="1"/>
</dbReference>
<evidence type="ECO:0008006" key="8">
    <source>
        <dbReference type="Google" id="ProtNLM"/>
    </source>
</evidence>
<dbReference type="Pfam" id="PF22939">
    <property type="entry name" value="WHD_GPIID"/>
    <property type="match status" value="1"/>
</dbReference>
<name>A0A8H4WYF6_9HYPO</name>
<feature type="compositionally biased region" description="Polar residues" evidence="3">
    <location>
        <begin position="1"/>
        <end position="20"/>
    </location>
</feature>
<dbReference type="Pfam" id="PF24883">
    <property type="entry name" value="NPHP3_N"/>
    <property type="match status" value="1"/>
</dbReference>
<feature type="domain" description="Nephrocystin 3-like N-terminal" evidence="5">
    <location>
        <begin position="226"/>
        <end position="400"/>
    </location>
</feature>
<evidence type="ECO:0000256" key="2">
    <source>
        <dbReference type="SAM" id="Coils"/>
    </source>
</evidence>
<dbReference type="InterPro" id="IPR027417">
    <property type="entry name" value="P-loop_NTPase"/>
</dbReference>
<sequence>MNSSDSQLVTTSGPGASNADSARAVRELETKIAGFQAILNDHDRKKLHELKTTSHDAQSIITFTAELDRLDTNRRGKSVASRLASFLQTIEQFTPIIDTYIQSNPEIAALIWGSIKLTFMSFQTELRNYVEDIRTKAENVQGDIELVKAHLDREEQQLQTKERKEASEHRKSLFAWTSKSSAEMKAMQTQRKKSATEQKRHRLLRELSSYNFTSTFNSTRNKRHLGTAEWIFETSKFREWSTSEGPVACLHITGKIGSGKTVLVSSIVEKLCQIRPPRQFTSFFFIRFDDPLSLIPETIIRSCVQQALSAISMDNLDPMLAFNIDEHLERAKQDMFSTTSLLGLYWAVASSIGDWFIVLDGLDECSPGHQSDLLKFLRKISDYHYPPPLTPRIKIMLSSRETSSSAVDRIFSDCPRLMTGLHHTSADIGAYVENMIVDKLSARELVVGDPEIVNEILDTILSKEQGMFLWAFLTFEDICSRKTDKEIRRALQEIPPDLPTTFDRALSRIMQRRDQDIAKKVFVWTAAAMQPLTLPQLREALSIEIGQHSLHQEDLISGIDRLTAWCENFVYVEETDNTVHFSHHSIHEFLLTSDSGEFKALHIDAGEGSQLVGEVCITYISLDNFQTALEERGHGNAKSTAFSLDMGGMAEQTIQTVAKGRIGSRIGRFARHAVKSSSSSKTLMNDTLIPQFSSPIAGSAQGVTDYPFFKYATENWFKHATRLSPDANKSTWRLLGGIVQRSPQHSHNEPWQDEAWRHKAVNDPHSLFGSGFGFYEQCIRCSRQANSANSTLTDLCFAFIYADYHHNWGLACRAFALILDEYRTSRKSGNYQEKSSGLEMVVCVLAANKNHVSCRNQCLRLVRSLLNHETFVPVLRGAIANGITYYPPLEVTEVVPSCNCAQSPYPQLQEDICRLLVTGYRREKQPYLQAFAILAKELESGLKVTKIGSLSQICRIDKDDLLDARTFSGHSLLDVLVQGVLPHLDLIQVHVSTRNAQVADSLGMSLLGFFHGFVSTAAGKKSLEVRTTNTILLLCSLRNRSRQDFFEVEQCLRQSSNYGGIVPLHESTIKMIFDEVIHPSFWPLRVAEPIVDLFFGRSIPPDLESTHEGIFRKAVWNNNWDLAECLILYQPISMAHPFSNSFSYVRGVLRCVNCRERTIYRMGVLEGIDLASYSYGLCPAHLRTVHVETYGEIFDKRSQALLCWGTPTKSLPMQEYDAITRWPQRRS</sequence>